<evidence type="ECO:0000313" key="3">
    <source>
        <dbReference type="Proteomes" id="UP000033451"/>
    </source>
</evidence>
<protein>
    <submittedName>
        <fullName evidence="2">Uncharacterized protein</fullName>
    </submittedName>
</protein>
<dbReference type="Proteomes" id="UP000033451">
    <property type="component" value="Unassembled WGS sequence"/>
</dbReference>
<evidence type="ECO:0000313" key="2">
    <source>
        <dbReference type="EMBL" id="KJL39029.1"/>
    </source>
</evidence>
<evidence type="ECO:0000256" key="1">
    <source>
        <dbReference type="SAM" id="MobiDB-lite"/>
    </source>
</evidence>
<dbReference type="AlphaFoldDB" id="A0A0F0LXA2"/>
<accession>A0A0F0LXA2</accession>
<organism evidence="2 3">
    <name type="scientific">Microbacterium ginsengisoli</name>
    <dbReference type="NCBI Taxonomy" id="400772"/>
    <lineage>
        <taxon>Bacteria</taxon>
        <taxon>Bacillati</taxon>
        <taxon>Actinomycetota</taxon>
        <taxon>Actinomycetes</taxon>
        <taxon>Micrococcales</taxon>
        <taxon>Microbacteriaceae</taxon>
        <taxon>Microbacterium</taxon>
    </lineage>
</organism>
<gene>
    <name evidence="2" type="ORF">RR49_00603</name>
</gene>
<proteinExistence type="predicted"/>
<dbReference type="RefSeq" id="WP_045246589.1">
    <property type="nucleotide sequence ID" value="NZ_JYIY01000059.1"/>
</dbReference>
<comment type="caution">
    <text evidence="2">The sequence shown here is derived from an EMBL/GenBank/DDBJ whole genome shotgun (WGS) entry which is preliminary data.</text>
</comment>
<sequence>MPPVLPVVTMTVQPDATLRVAVDGEPFGAPTFAPPWHRHSFAQIISEVVEQRHSPVRIVVHELDGRVYTDIVTAPLHPTFLSSSLPESPAPVDQTSPAPDTTEPAHPLPCQNGEGYVPGEEVAVAVIVRHTGADSEGTARAIVEPSLLDLSPTHEVILLGRVSGTCIVGHPA</sequence>
<feature type="region of interest" description="Disordered" evidence="1">
    <location>
        <begin position="82"/>
        <end position="114"/>
    </location>
</feature>
<keyword evidence="3" id="KW-1185">Reference proteome</keyword>
<name>A0A0F0LXA2_9MICO</name>
<dbReference type="PATRIC" id="fig|400772.4.peg.637"/>
<dbReference type="STRING" id="400772.RR49_00603"/>
<dbReference type="EMBL" id="JYIY01000059">
    <property type="protein sequence ID" value="KJL39029.1"/>
    <property type="molecule type" value="Genomic_DNA"/>
</dbReference>
<reference evidence="2 3" key="1">
    <citation type="submission" date="2015-02" db="EMBL/GenBank/DDBJ databases">
        <title>Draft genome sequences of ten Microbacterium spp. with emphasis on heavy metal contaminated environments.</title>
        <authorList>
            <person name="Corretto E."/>
        </authorList>
    </citation>
    <scope>NUCLEOTIDE SEQUENCE [LARGE SCALE GENOMIC DNA]</scope>
    <source>
        <strain evidence="2 3">DSM 18659</strain>
    </source>
</reference>